<protein>
    <submittedName>
        <fullName evidence="1">Uncharacterized protein</fullName>
    </submittedName>
</protein>
<gene>
    <name evidence="1" type="ordered locus">Acry_2529</name>
</gene>
<dbReference type="RefSeq" id="WP_012040120.1">
    <property type="nucleotide sequence ID" value="NC_009484.1"/>
</dbReference>
<proteinExistence type="predicted"/>
<reference evidence="1 2" key="1">
    <citation type="submission" date="2007-05" db="EMBL/GenBank/DDBJ databases">
        <title>Complete sequence of chromosome of Acidiphilium cryptum JF-5.</title>
        <authorList>
            <consortium name="US DOE Joint Genome Institute"/>
            <person name="Copeland A."/>
            <person name="Lucas S."/>
            <person name="Lapidus A."/>
            <person name="Barry K."/>
            <person name="Detter J.C."/>
            <person name="Glavina del Rio T."/>
            <person name="Hammon N."/>
            <person name="Israni S."/>
            <person name="Dalin E."/>
            <person name="Tice H."/>
            <person name="Pitluck S."/>
            <person name="Sims D."/>
            <person name="Brettin T."/>
            <person name="Bruce D."/>
            <person name="Han C."/>
            <person name="Schmutz J."/>
            <person name="Larimer F."/>
            <person name="Land M."/>
            <person name="Hauser L."/>
            <person name="Kyrpides N."/>
            <person name="Kim E."/>
            <person name="Magnuson T."/>
            <person name="Richardson P."/>
        </authorList>
    </citation>
    <scope>NUCLEOTIDE SEQUENCE [LARGE SCALE GENOMIC DNA]</scope>
    <source>
        <strain evidence="1 2">JF-5</strain>
    </source>
</reference>
<evidence type="ECO:0000313" key="1">
    <source>
        <dbReference type="EMBL" id="ABQ31720.1"/>
    </source>
</evidence>
<dbReference type="EMBL" id="CP000697">
    <property type="protein sequence ID" value="ABQ31720.1"/>
    <property type="molecule type" value="Genomic_DNA"/>
</dbReference>
<dbReference type="KEGG" id="acr:Acry_2529"/>
<name>A5G1I8_ACICJ</name>
<organism evidence="1 2">
    <name type="scientific">Acidiphilium cryptum (strain JF-5)</name>
    <dbReference type="NCBI Taxonomy" id="349163"/>
    <lineage>
        <taxon>Bacteria</taxon>
        <taxon>Pseudomonadati</taxon>
        <taxon>Pseudomonadota</taxon>
        <taxon>Alphaproteobacteria</taxon>
        <taxon>Acetobacterales</taxon>
        <taxon>Acidocellaceae</taxon>
        <taxon>Acidiphilium</taxon>
    </lineage>
</organism>
<dbReference type="HOGENOM" id="CLU_387164_0_0_5"/>
<dbReference type="STRING" id="349163.Acry_2529"/>
<dbReference type="Proteomes" id="UP000000245">
    <property type="component" value="Chromosome"/>
</dbReference>
<dbReference type="AlphaFoldDB" id="A5G1I8"/>
<evidence type="ECO:0000313" key="2">
    <source>
        <dbReference type="Proteomes" id="UP000000245"/>
    </source>
</evidence>
<keyword evidence="2" id="KW-1185">Reference proteome</keyword>
<accession>A5G1I8</accession>
<sequence length="712" mass="72685">MNLISVRPAAPLRNGTGRLFARAQTADSVPAGSAFAGPTPASVSGLAGWWDAGALGAVLDANGNPLVAWNAPAAALADKSGNGATLLPFHIAADTAPATMMAVPRVNGFLGAAGSPDPAIAQYGPTLDPDWGLSLARFDLGSGAAWTLYLVWTRPNWRQGTIEVDNAPIPLIHAMATGTTIIEAGGPGGGGLTLFPGTATSRGITATIERRHTHALILRNTPGTGVDVWLDGAQVASGVANPLPASAAGNVLLFHDNTVQGSAQCWFHEAACWTRALDAVEVTTLVAAQGRWVLGARRGVNILVMGQSNAEWFVQAGGALALAQGVAWYLGAAAWAATSLPAGNVVSPARYSMIAGHPVSNSSPPLFPPGAANGTFLTNPGDGSSPATWALGPDGQALSAYLTGSQALVPAVDEADIAFLLWPWSEQDSTMPYANKTLYKESVSRLAALTRQMLGRSAASLPLLLWSAIPYETDQGVQMVRESVLDLSLDPAGNAVIFVAQTADSNPLNATWDPATGLFAGGDPQHRDQPDLLRYGRIGAHAAARAALAMGLSDSIPAAAVPASGLPVAGGPSITHAYQAVPDQVVVTIRHDAGTDLRVNLQAANGAGFAVMDGGTVANPGPMIPATAASRVDATHVAVTLQRAPVSPAASCLLYYPYGSTQIGRGDAVTDNLSSLAPPAGWSMAADLGAAFAIDMPLQATAYGVPLSTTPG</sequence>